<dbReference type="Proteomes" id="UP000636709">
    <property type="component" value="Unassembled WGS sequence"/>
</dbReference>
<keyword evidence="8" id="KW-1185">Reference proteome</keyword>
<feature type="region of interest" description="Disordered" evidence="6">
    <location>
        <begin position="22"/>
        <end position="61"/>
    </location>
</feature>
<reference evidence="7" key="1">
    <citation type="submission" date="2020-07" db="EMBL/GenBank/DDBJ databases">
        <title>Genome sequence and genetic diversity analysis of an under-domesticated orphan crop, white fonio (Digitaria exilis).</title>
        <authorList>
            <person name="Bennetzen J.L."/>
            <person name="Chen S."/>
            <person name="Ma X."/>
            <person name="Wang X."/>
            <person name="Yssel A.E.J."/>
            <person name="Chaluvadi S.R."/>
            <person name="Johnson M."/>
            <person name="Gangashetty P."/>
            <person name="Hamidou F."/>
            <person name="Sanogo M.D."/>
            <person name="Zwaenepoel A."/>
            <person name="Wallace J."/>
            <person name="Van De Peer Y."/>
            <person name="Van Deynze A."/>
        </authorList>
    </citation>
    <scope>NUCLEOTIDE SEQUENCE</scope>
    <source>
        <tissue evidence="7">Leaves</tissue>
    </source>
</reference>
<sequence>MIYDSKFPNFYLPFIPPMPSPTLSQPSPLPPVPSPPPPLQPMPSPPSPPPTESPPPPPPQVGAMRFFLPNSVMHNMTDEELFWWASMAPRVRNTPYHRVPKVAFLFLTRGNLPLWPLWETFFTGYDGMYSIYVHTDPSYTGSPPKESAERRLLANALLDLTNERFALLSESCIPLYNFTTVHTLLTGSSTSFVDSFVNHDSQVRYNPFFADHANISLAQWRKGFQFFEMDRALALEVISNDTYLPAFRDYCAAVPGCLMDEHYIPTLLSLVGWKHNANRTLTFADWRMGGVHPRTYRNSDVTGALIREIRGGAGKNCTYNDGANGTCYLFARKFAPDALEPLLSLAPKVMGFG</sequence>
<dbReference type="PANTHER" id="PTHR31042">
    <property type="entry name" value="CORE-2/I-BRANCHING BETA-1,6-N-ACETYLGLUCOSAMINYLTRANSFERASE FAMILY PROTEIN-RELATED"/>
    <property type="match status" value="1"/>
</dbReference>
<comment type="subcellular location">
    <subcellularLocation>
        <location evidence="1">Membrane</location>
        <topology evidence="1">Single-pass type II membrane protein</topology>
    </subcellularLocation>
</comment>
<name>A0A835BRL6_9POAL</name>
<dbReference type="PANTHER" id="PTHR31042:SF73">
    <property type="match status" value="1"/>
</dbReference>
<gene>
    <name evidence="7" type="ORF">HU200_031360</name>
</gene>
<keyword evidence="2" id="KW-0328">Glycosyltransferase</keyword>
<evidence type="ECO:0000256" key="3">
    <source>
        <dbReference type="ARBA" id="ARBA00022679"/>
    </source>
</evidence>
<evidence type="ECO:0000256" key="1">
    <source>
        <dbReference type="ARBA" id="ARBA00004606"/>
    </source>
</evidence>
<evidence type="ECO:0000256" key="4">
    <source>
        <dbReference type="ARBA" id="ARBA00023136"/>
    </source>
</evidence>
<dbReference type="InterPro" id="IPR044174">
    <property type="entry name" value="BC10-like"/>
</dbReference>
<dbReference type="GO" id="GO:0016757">
    <property type="term" value="F:glycosyltransferase activity"/>
    <property type="evidence" value="ECO:0007669"/>
    <property type="project" value="UniProtKB-KW"/>
</dbReference>
<dbReference type="GO" id="GO:0016020">
    <property type="term" value="C:membrane"/>
    <property type="evidence" value="ECO:0007669"/>
    <property type="project" value="UniProtKB-SubCell"/>
</dbReference>
<protein>
    <recommendedName>
        <fullName evidence="9">Core-2/I-branching beta-1,6-N-acetylglucosaminyltransferase family protein</fullName>
    </recommendedName>
</protein>
<evidence type="ECO:0000313" key="8">
    <source>
        <dbReference type="Proteomes" id="UP000636709"/>
    </source>
</evidence>
<evidence type="ECO:0000256" key="6">
    <source>
        <dbReference type="SAM" id="MobiDB-lite"/>
    </source>
</evidence>
<keyword evidence="4" id="KW-0472">Membrane</keyword>
<organism evidence="7 8">
    <name type="scientific">Digitaria exilis</name>
    <dbReference type="NCBI Taxonomy" id="1010633"/>
    <lineage>
        <taxon>Eukaryota</taxon>
        <taxon>Viridiplantae</taxon>
        <taxon>Streptophyta</taxon>
        <taxon>Embryophyta</taxon>
        <taxon>Tracheophyta</taxon>
        <taxon>Spermatophyta</taxon>
        <taxon>Magnoliopsida</taxon>
        <taxon>Liliopsida</taxon>
        <taxon>Poales</taxon>
        <taxon>Poaceae</taxon>
        <taxon>PACMAD clade</taxon>
        <taxon>Panicoideae</taxon>
        <taxon>Panicodae</taxon>
        <taxon>Paniceae</taxon>
        <taxon>Anthephorinae</taxon>
        <taxon>Digitaria</taxon>
    </lineage>
</organism>
<dbReference type="AlphaFoldDB" id="A0A835BRL6"/>
<evidence type="ECO:0008006" key="9">
    <source>
        <dbReference type="Google" id="ProtNLM"/>
    </source>
</evidence>
<evidence type="ECO:0000256" key="5">
    <source>
        <dbReference type="ARBA" id="ARBA00023180"/>
    </source>
</evidence>
<dbReference type="InterPro" id="IPR003406">
    <property type="entry name" value="Glyco_trans_14"/>
</dbReference>
<comment type="caution">
    <text evidence="7">The sequence shown here is derived from an EMBL/GenBank/DDBJ whole genome shotgun (WGS) entry which is preliminary data.</text>
</comment>
<keyword evidence="3" id="KW-0808">Transferase</keyword>
<dbReference type="Pfam" id="PF02485">
    <property type="entry name" value="Branch"/>
    <property type="match status" value="2"/>
</dbReference>
<keyword evidence="5" id="KW-0325">Glycoprotein</keyword>
<evidence type="ECO:0000256" key="2">
    <source>
        <dbReference type="ARBA" id="ARBA00022676"/>
    </source>
</evidence>
<accession>A0A835BRL6</accession>
<feature type="compositionally biased region" description="Pro residues" evidence="6">
    <location>
        <begin position="27"/>
        <end position="60"/>
    </location>
</feature>
<proteinExistence type="predicted"/>
<dbReference type="EMBL" id="JACEFO010001770">
    <property type="protein sequence ID" value="KAF8705097.1"/>
    <property type="molecule type" value="Genomic_DNA"/>
</dbReference>
<evidence type="ECO:0000313" key="7">
    <source>
        <dbReference type="EMBL" id="KAF8705097.1"/>
    </source>
</evidence>
<dbReference type="OrthoDB" id="627023at2759"/>